<dbReference type="AlphaFoldDB" id="A0A2T1D255"/>
<accession>A0A2T1D255</accession>
<proteinExistence type="predicted"/>
<protein>
    <submittedName>
        <fullName evidence="1">Uncharacterized protein</fullName>
    </submittedName>
</protein>
<dbReference type="STRING" id="1920490.GCA_001895925_03418"/>
<dbReference type="RefSeq" id="WP_073075295.1">
    <property type="nucleotide sequence ID" value="NZ_MPPI01000074.1"/>
</dbReference>
<dbReference type="Proteomes" id="UP000238634">
    <property type="component" value="Unassembled WGS sequence"/>
</dbReference>
<organism evidence="1 2">
    <name type="scientific">Phormidesmis priestleyi ULC007</name>
    <dbReference type="NCBI Taxonomy" id="1920490"/>
    <lineage>
        <taxon>Bacteria</taxon>
        <taxon>Bacillati</taxon>
        <taxon>Cyanobacteriota</taxon>
        <taxon>Cyanophyceae</taxon>
        <taxon>Leptolyngbyales</taxon>
        <taxon>Leptolyngbyaceae</taxon>
        <taxon>Phormidesmis</taxon>
    </lineage>
</organism>
<evidence type="ECO:0000313" key="1">
    <source>
        <dbReference type="EMBL" id="PSB14583.1"/>
    </source>
</evidence>
<evidence type="ECO:0000313" key="2">
    <source>
        <dbReference type="Proteomes" id="UP000238634"/>
    </source>
</evidence>
<comment type="caution">
    <text evidence="1">The sequence shown here is derived from an EMBL/GenBank/DDBJ whole genome shotgun (WGS) entry which is preliminary data.</text>
</comment>
<sequence>MISTNLQDRIYNKIIMEYRFYALLNQRIPKSLEAGLKQEADESDEILADVIRDCLYRGLTDRQRLRRKLAKQETPPQLVNSR</sequence>
<reference evidence="1 2" key="1">
    <citation type="submission" date="2018-02" db="EMBL/GenBank/DDBJ databases">
        <authorList>
            <person name="Cohen D.B."/>
            <person name="Kent A.D."/>
        </authorList>
    </citation>
    <scope>NUCLEOTIDE SEQUENCE [LARGE SCALE GENOMIC DNA]</scope>
    <source>
        <strain evidence="1 2">ULC007</strain>
    </source>
</reference>
<dbReference type="EMBL" id="PVWG01000084">
    <property type="protein sequence ID" value="PSB14583.1"/>
    <property type="molecule type" value="Genomic_DNA"/>
</dbReference>
<keyword evidence="2" id="KW-1185">Reference proteome</keyword>
<name>A0A2T1D255_9CYAN</name>
<reference evidence="1 2" key="2">
    <citation type="submission" date="2018-03" db="EMBL/GenBank/DDBJ databases">
        <title>The ancient ancestry and fast evolution of plastids.</title>
        <authorList>
            <person name="Moore K.R."/>
            <person name="Magnabosco C."/>
            <person name="Momper L."/>
            <person name="Gold D.A."/>
            <person name="Bosak T."/>
            <person name="Fournier G.P."/>
        </authorList>
    </citation>
    <scope>NUCLEOTIDE SEQUENCE [LARGE SCALE GENOMIC DNA]</scope>
    <source>
        <strain evidence="1 2">ULC007</strain>
    </source>
</reference>
<gene>
    <name evidence="1" type="ORF">C7B65_26220</name>
</gene>